<dbReference type="InterPro" id="IPR018247">
    <property type="entry name" value="EF_Hand_1_Ca_BS"/>
</dbReference>
<dbReference type="Proteomes" id="UP000596742">
    <property type="component" value="Unassembled WGS sequence"/>
</dbReference>
<comment type="caution">
    <text evidence="4">The sequence shown here is derived from an EMBL/GenBank/DDBJ whole genome shotgun (WGS) entry which is preliminary data.</text>
</comment>
<keyword evidence="2" id="KW-0732">Signal</keyword>
<dbReference type="GO" id="GO:0005509">
    <property type="term" value="F:calcium ion binding"/>
    <property type="evidence" value="ECO:0007669"/>
    <property type="project" value="InterPro"/>
</dbReference>
<reference evidence="4" key="1">
    <citation type="submission" date="2018-11" db="EMBL/GenBank/DDBJ databases">
        <authorList>
            <person name="Alioto T."/>
            <person name="Alioto T."/>
        </authorList>
    </citation>
    <scope>NUCLEOTIDE SEQUENCE</scope>
</reference>
<dbReference type="InterPro" id="IPR011992">
    <property type="entry name" value="EF-hand-dom_pair"/>
</dbReference>
<sequence>MKTLIMLSCIVAGSFAFPFKFKFKDGSAVYEAIAKTTSMIRKRDTSKIDPIGRAFRSVDLNNDGHITAYEFASHYSKTFRLRGNYSYVQWRHAFFASMPKLDTNGNNMLEIGEFRSIPYC</sequence>
<dbReference type="InterPro" id="IPR002048">
    <property type="entry name" value="EF_hand_dom"/>
</dbReference>
<protein>
    <recommendedName>
        <fullName evidence="3">EF-hand domain-containing protein</fullName>
    </recommendedName>
</protein>
<dbReference type="EMBL" id="UYJE01007375">
    <property type="protein sequence ID" value="VDI54139.1"/>
    <property type="molecule type" value="Genomic_DNA"/>
</dbReference>
<dbReference type="Pfam" id="PF13202">
    <property type="entry name" value="EF-hand_5"/>
    <property type="match status" value="1"/>
</dbReference>
<keyword evidence="5" id="KW-1185">Reference proteome</keyword>
<organism evidence="4 5">
    <name type="scientific">Mytilus galloprovincialis</name>
    <name type="common">Mediterranean mussel</name>
    <dbReference type="NCBI Taxonomy" id="29158"/>
    <lineage>
        <taxon>Eukaryota</taxon>
        <taxon>Metazoa</taxon>
        <taxon>Spiralia</taxon>
        <taxon>Lophotrochozoa</taxon>
        <taxon>Mollusca</taxon>
        <taxon>Bivalvia</taxon>
        <taxon>Autobranchia</taxon>
        <taxon>Pteriomorphia</taxon>
        <taxon>Mytilida</taxon>
        <taxon>Mytiloidea</taxon>
        <taxon>Mytilidae</taxon>
        <taxon>Mytilinae</taxon>
        <taxon>Mytilus</taxon>
    </lineage>
</organism>
<dbReference type="PROSITE" id="PS00018">
    <property type="entry name" value="EF_HAND_1"/>
    <property type="match status" value="1"/>
</dbReference>
<dbReference type="PROSITE" id="PS50222">
    <property type="entry name" value="EF_HAND_2"/>
    <property type="match status" value="1"/>
</dbReference>
<dbReference type="SUPFAM" id="SSF47473">
    <property type="entry name" value="EF-hand"/>
    <property type="match status" value="1"/>
</dbReference>
<evidence type="ECO:0000256" key="2">
    <source>
        <dbReference type="SAM" id="SignalP"/>
    </source>
</evidence>
<keyword evidence="1" id="KW-0106">Calcium</keyword>
<evidence type="ECO:0000313" key="5">
    <source>
        <dbReference type="Proteomes" id="UP000596742"/>
    </source>
</evidence>
<evidence type="ECO:0000256" key="1">
    <source>
        <dbReference type="ARBA" id="ARBA00022837"/>
    </source>
</evidence>
<dbReference type="Gene3D" id="1.10.238.10">
    <property type="entry name" value="EF-hand"/>
    <property type="match status" value="1"/>
</dbReference>
<feature type="chain" id="PRO_5032943181" description="EF-hand domain-containing protein" evidence="2">
    <location>
        <begin position="17"/>
        <end position="120"/>
    </location>
</feature>
<evidence type="ECO:0000259" key="3">
    <source>
        <dbReference type="PROSITE" id="PS50222"/>
    </source>
</evidence>
<accession>A0A8B6FVB3</accession>
<dbReference type="AlphaFoldDB" id="A0A8B6FVB3"/>
<gene>
    <name evidence="4" type="ORF">MGAL_10B089924</name>
</gene>
<evidence type="ECO:0000313" key="4">
    <source>
        <dbReference type="EMBL" id="VDI54139.1"/>
    </source>
</evidence>
<proteinExistence type="predicted"/>
<feature type="signal peptide" evidence="2">
    <location>
        <begin position="1"/>
        <end position="16"/>
    </location>
</feature>
<feature type="domain" description="EF-hand" evidence="3">
    <location>
        <begin position="46"/>
        <end position="81"/>
    </location>
</feature>
<name>A0A8B6FVB3_MYTGA</name>